<dbReference type="AlphaFoldDB" id="A0A3N1XG16"/>
<proteinExistence type="predicted"/>
<dbReference type="EMBL" id="RJVG01000010">
    <property type="protein sequence ID" value="ROR25656.1"/>
    <property type="molecule type" value="Genomic_DNA"/>
</dbReference>
<evidence type="ECO:0000313" key="1">
    <source>
        <dbReference type="EMBL" id="ROR25656.1"/>
    </source>
</evidence>
<organism evidence="1 2">
    <name type="scientific">Mobilisporobacter senegalensis</name>
    <dbReference type="NCBI Taxonomy" id="1329262"/>
    <lineage>
        <taxon>Bacteria</taxon>
        <taxon>Bacillati</taxon>
        <taxon>Bacillota</taxon>
        <taxon>Clostridia</taxon>
        <taxon>Lachnospirales</taxon>
        <taxon>Lachnospiraceae</taxon>
        <taxon>Mobilisporobacter</taxon>
    </lineage>
</organism>
<evidence type="ECO:0000313" key="2">
    <source>
        <dbReference type="Proteomes" id="UP000273083"/>
    </source>
</evidence>
<protein>
    <submittedName>
        <fullName evidence="1">Uncharacterized protein</fullName>
    </submittedName>
</protein>
<accession>A0A3N1XG16</accession>
<gene>
    <name evidence="1" type="ORF">EDD66_1106</name>
</gene>
<dbReference type="Proteomes" id="UP000273083">
    <property type="component" value="Unassembled WGS sequence"/>
</dbReference>
<dbReference type="RefSeq" id="WP_123610271.1">
    <property type="nucleotide sequence ID" value="NZ_RJVG01000010.1"/>
</dbReference>
<reference evidence="1 2" key="1">
    <citation type="submission" date="2018-11" db="EMBL/GenBank/DDBJ databases">
        <title>Genomic Encyclopedia of Type Strains, Phase IV (KMG-IV): sequencing the most valuable type-strain genomes for metagenomic binning, comparative biology and taxonomic classification.</title>
        <authorList>
            <person name="Goeker M."/>
        </authorList>
    </citation>
    <scope>NUCLEOTIDE SEQUENCE [LARGE SCALE GENOMIC DNA]</scope>
    <source>
        <strain evidence="1 2">DSM 26537</strain>
    </source>
</reference>
<comment type="caution">
    <text evidence="1">The sequence shown here is derived from an EMBL/GenBank/DDBJ whole genome shotgun (WGS) entry which is preliminary data.</text>
</comment>
<name>A0A3N1XG16_9FIRM</name>
<keyword evidence="2" id="KW-1185">Reference proteome</keyword>
<sequence length="153" mass="18305">MKKLFTFIILFILCIILPYAAYKAVTYDKCWSDFTRDIKNQYPIIKKLETSAVGPHHDIIIYTKKEIDFKGAEEIMLYFMKVIEQENLDECLMKRQKRKTNGTFLELGLIFQNSPKGENHSFVSRSNKDFQEWTYKLEYKETDIVYEVKDYIK</sequence>